<name>A0AAE1TBX3_9FABA</name>
<proteinExistence type="predicted"/>
<dbReference type="EMBL" id="JAWXYG010000002">
    <property type="protein sequence ID" value="KAK4279902.1"/>
    <property type="molecule type" value="Genomic_DNA"/>
</dbReference>
<gene>
    <name evidence="1" type="ORF">QN277_011604</name>
</gene>
<accession>A0AAE1TBX3</accession>
<dbReference type="Proteomes" id="UP001293593">
    <property type="component" value="Unassembled WGS sequence"/>
</dbReference>
<dbReference type="AlphaFoldDB" id="A0AAE1TBX3"/>
<comment type="caution">
    <text evidence="1">The sequence shown here is derived from an EMBL/GenBank/DDBJ whole genome shotgun (WGS) entry which is preliminary data.</text>
</comment>
<evidence type="ECO:0000313" key="2">
    <source>
        <dbReference type="Proteomes" id="UP001293593"/>
    </source>
</evidence>
<organism evidence="1 2">
    <name type="scientific">Acacia crassicarpa</name>
    <name type="common">northern wattle</name>
    <dbReference type="NCBI Taxonomy" id="499986"/>
    <lineage>
        <taxon>Eukaryota</taxon>
        <taxon>Viridiplantae</taxon>
        <taxon>Streptophyta</taxon>
        <taxon>Embryophyta</taxon>
        <taxon>Tracheophyta</taxon>
        <taxon>Spermatophyta</taxon>
        <taxon>Magnoliopsida</taxon>
        <taxon>eudicotyledons</taxon>
        <taxon>Gunneridae</taxon>
        <taxon>Pentapetalae</taxon>
        <taxon>rosids</taxon>
        <taxon>fabids</taxon>
        <taxon>Fabales</taxon>
        <taxon>Fabaceae</taxon>
        <taxon>Caesalpinioideae</taxon>
        <taxon>mimosoid clade</taxon>
        <taxon>Acacieae</taxon>
        <taxon>Acacia</taxon>
    </lineage>
</organism>
<evidence type="ECO:0000313" key="1">
    <source>
        <dbReference type="EMBL" id="KAK4279902.1"/>
    </source>
</evidence>
<reference evidence="1" key="1">
    <citation type="submission" date="2023-10" db="EMBL/GenBank/DDBJ databases">
        <title>Chromosome-level genome of the transformable northern wattle, Acacia crassicarpa.</title>
        <authorList>
            <person name="Massaro I."/>
            <person name="Sinha N.R."/>
            <person name="Poethig S."/>
            <person name="Leichty A.R."/>
        </authorList>
    </citation>
    <scope>NUCLEOTIDE SEQUENCE</scope>
    <source>
        <strain evidence="1">Acra3RX</strain>
        <tissue evidence="1">Leaf</tissue>
    </source>
</reference>
<keyword evidence="2" id="KW-1185">Reference proteome</keyword>
<sequence length="72" mass="8216">MLMNQRGRKRRRLHRREGAVAAIINREGGNRTRTERFLQLSPEAEVSPMSQVNDLEPVSFEIGAGCLTYESE</sequence>
<protein>
    <submittedName>
        <fullName evidence="1">Uncharacterized protein</fullName>
    </submittedName>
</protein>